<gene>
    <name evidence="1" type="ORF">D3P04_21875</name>
</gene>
<dbReference type="EMBL" id="QZCG01000021">
    <property type="protein sequence ID" value="RJE82009.1"/>
    <property type="molecule type" value="Genomic_DNA"/>
</dbReference>
<dbReference type="RefSeq" id="WP_119752007.1">
    <property type="nucleotide sequence ID" value="NZ_QZCG01000021.1"/>
</dbReference>
<proteinExistence type="predicted"/>
<reference evidence="2" key="1">
    <citation type="submission" date="2018-09" db="EMBL/GenBank/DDBJ databases">
        <title>Acidovorax cavernicola nov. sp. isolated from Gruta de las Maravillas (Aracena, Spain).</title>
        <authorList>
            <person name="Jurado V."/>
            <person name="Gutierrez-Patricio S."/>
            <person name="Gonzalez-Pimentel J.L."/>
            <person name="Miller A.Z."/>
            <person name="Laiz L."/>
            <person name="Saiz-Jimenez C."/>
        </authorList>
    </citation>
    <scope>NUCLEOTIDE SEQUENCE [LARGE SCALE GENOMIC DNA]</scope>
    <source>
        <strain evidence="2">1011MAR3C25</strain>
    </source>
</reference>
<keyword evidence="2" id="KW-1185">Reference proteome</keyword>
<evidence type="ECO:0000313" key="2">
    <source>
        <dbReference type="Proteomes" id="UP000284202"/>
    </source>
</evidence>
<dbReference type="OrthoDB" id="7825127at2"/>
<accession>A0A418SM45</accession>
<evidence type="ECO:0000313" key="1">
    <source>
        <dbReference type="EMBL" id="RJE82009.1"/>
    </source>
</evidence>
<protein>
    <submittedName>
        <fullName evidence="1">Uncharacterized protein</fullName>
    </submittedName>
</protein>
<comment type="caution">
    <text evidence="1">The sequence shown here is derived from an EMBL/GenBank/DDBJ whole genome shotgun (WGS) entry which is preliminary data.</text>
</comment>
<name>A0A418SM45_9RHOB</name>
<sequence length="416" mass="45954">MARKTSRKWAFKPGMRAGTFGWRGSAKAIQHLKSAGTEIRAVNRADPEAAAEGVVALAERIWPAFAHIDTSSGALGTAVNRTLEGLLPVLIDAPADEATRVKWLERLRIAIQNDGVDYLAPLSDRFGEIAVFPALMNEHADRDLALIEAAWSDHARFSHVPTATLTLSCLLEAGRYHELLALLAVKKTRLWFDEKFAAEALLRQGQEDVALARAAQLLDNDPQGWGRHDIALFCEAILRRQARKDEAYRRFGLPNAAGATWLAMWRDLVKRYPECDGRAILEDLIALHGRKGKWFAAAKTAGYLDIALDCARDSEAAPATLIRAARDFEARDPAFAVQVALQAIMHLLAGCGYDTSPADLDEAVEHLMEACARLGKTAWAIDELRRMMTERDGQDDPMIRRLRVRLAMIDAGKGSE</sequence>
<dbReference type="Proteomes" id="UP000284202">
    <property type="component" value="Unassembled WGS sequence"/>
</dbReference>
<organism evidence="1 2">
    <name type="scientific">Paracoccus onubensis</name>
    <dbReference type="NCBI Taxonomy" id="1675788"/>
    <lineage>
        <taxon>Bacteria</taxon>
        <taxon>Pseudomonadati</taxon>
        <taxon>Pseudomonadota</taxon>
        <taxon>Alphaproteobacteria</taxon>
        <taxon>Rhodobacterales</taxon>
        <taxon>Paracoccaceae</taxon>
        <taxon>Paracoccus</taxon>
    </lineage>
</organism>
<dbReference type="AlphaFoldDB" id="A0A418SM45"/>